<reference evidence="2 3" key="1">
    <citation type="journal article" date="2019" name="Genome Biol. Evol.">
        <title>Insights into the evolution of the New World diploid cottons (Gossypium, subgenus Houzingenia) based on genome sequencing.</title>
        <authorList>
            <person name="Grover C.E."/>
            <person name="Arick M.A. 2nd"/>
            <person name="Thrash A."/>
            <person name="Conover J.L."/>
            <person name="Sanders W.S."/>
            <person name="Peterson D.G."/>
            <person name="Frelichowski J.E."/>
            <person name="Scheffler J.A."/>
            <person name="Scheffler B.E."/>
            <person name="Wendel J.F."/>
        </authorList>
    </citation>
    <scope>NUCLEOTIDE SEQUENCE [LARGE SCALE GENOMIC DNA]</scope>
    <source>
        <strain evidence="2">0</strain>
        <tissue evidence="2">Leaf</tissue>
    </source>
</reference>
<evidence type="ECO:0000256" key="1">
    <source>
        <dbReference type="SAM" id="SignalP"/>
    </source>
</evidence>
<dbReference type="EMBL" id="JABFAD010000009">
    <property type="protein sequence ID" value="MBA0809374.1"/>
    <property type="molecule type" value="Genomic_DNA"/>
</dbReference>
<name>A0A7J9HIX9_9ROSI</name>
<keyword evidence="1" id="KW-0732">Signal</keyword>
<organism evidence="2 3">
    <name type="scientific">Gossypium harknessii</name>
    <dbReference type="NCBI Taxonomy" id="34285"/>
    <lineage>
        <taxon>Eukaryota</taxon>
        <taxon>Viridiplantae</taxon>
        <taxon>Streptophyta</taxon>
        <taxon>Embryophyta</taxon>
        <taxon>Tracheophyta</taxon>
        <taxon>Spermatophyta</taxon>
        <taxon>Magnoliopsida</taxon>
        <taxon>eudicotyledons</taxon>
        <taxon>Gunneridae</taxon>
        <taxon>Pentapetalae</taxon>
        <taxon>rosids</taxon>
        <taxon>malvids</taxon>
        <taxon>Malvales</taxon>
        <taxon>Malvaceae</taxon>
        <taxon>Malvoideae</taxon>
        <taxon>Gossypium</taxon>
    </lineage>
</organism>
<evidence type="ECO:0008006" key="4">
    <source>
        <dbReference type="Google" id="ProtNLM"/>
    </source>
</evidence>
<protein>
    <recommendedName>
        <fullName evidence="4">RNase H type-1 domain-containing protein</fullName>
    </recommendedName>
</protein>
<feature type="non-terminal residue" evidence="2">
    <location>
        <position position="1"/>
    </location>
</feature>
<gene>
    <name evidence="2" type="ORF">Gohar_025035</name>
</gene>
<comment type="caution">
    <text evidence="2">The sequence shown here is derived from an EMBL/GenBank/DDBJ whole genome shotgun (WGS) entry which is preliminary data.</text>
</comment>
<evidence type="ECO:0000313" key="3">
    <source>
        <dbReference type="Proteomes" id="UP000593560"/>
    </source>
</evidence>
<dbReference type="OrthoDB" id="994333at2759"/>
<accession>A0A7J9HIX9</accession>
<feature type="non-terminal residue" evidence="2">
    <location>
        <position position="200"/>
    </location>
</feature>
<feature type="chain" id="PRO_5029696214" description="RNase H type-1 domain-containing protein" evidence="1">
    <location>
        <begin position="33"/>
        <end position="200"/>
    </location>
</feature>
<sequence>SPRPAPAGVFEHAWIHLLFWILASYIPSAVLTEPNSAVEMRTTKEDFNLEVIETGETLFVGGGIGRSTKKVRRRLAKPPDPNNPILDAKGMTVNSSGIPFITFSERVHQFITYWMSRTIIVKLLGRRISYLTMSSKLQTIWKTKQPLKILDLENNYFSIKFRHVLRNSNKVADCIAKTTGGMKQLIVLIDPPSRAKSTRG</sequence>
<proteinExistence type="predicted"/>
<dbReference type="Proteomes" id="UP000593560">
    <property type="component" value="Unassembled WGS sequence"/>
</dbReference>
<feature type="signal peptide" evidence="1">
    <location>
        <begin position="1"/>
        <end position="32"/>
    </location>
</feature>
<keyword evidence="3" id="KW-1185">Reference proteome</keyword>
<evidence type="ECO:0000313" key="2">
    <source>
        <dbReference type="EMBL" id="MBA0809374.1"/>
    </source>
</evidence>
<dbReference type="AlphaFoldDB" id="A0A7J9HIX9"/>